<sequence length="770" mass="81474">MGDESQHPSRQRGLADHLRALDDSALVELLRARPDLATPLPPDLSVLASRVHSRMSVARALEQLDRFSIEVLDAVRLCEPPATTADVRALVGEVVPVARVTAAIERLRTIGLVWGSDESVRVVAGVAEAAGGYPAGLGRPATELTGGAKVPSRAELAAQVAAAPIPATEVLQRLAAGPPVGTIRGARRPAAPGDESPVRWLLAHGLLIPTGDDTVELPREVALLLRGSSPLGDLHPDPPEPASRKYAPDAIDEAGAGQAAEAIRVAEAVLDTCAVEPPAVLRGGGVGVRELRRIARTVGVTDEIAGMLLETCHAAGLLDATSDADPQWLPTAEYDVWLGRSAAQRWQRLAAAWLTMTRLPMLIGQRDDRDRLINALSTEVVRSSAPVARMDALQAIAAQPPGSAPEPAGIVAYVDWTHPRRGANGRDDAVVAALAEAAALGITGRGALTRFGRALLADKPVTDLLGDLLPTPLDHVLVQPDLSVVAPGPLEPDLAGAMGMVAEVESAGAATVYRVTAGSLRHALDAGWSADRIHHLFADRSRTPIPQALTYLIDDTARRHGGLRAGSAGCYLRSDDAALLAGILADRANTPLRLRRIAPTVLVSPLSRERVLDGLRAGGYAPVPEDTDGAVVISKPQSRRSTLRMRSIRPGADLPVLDDERLAGMVRALRVADADARRSRRTTTTIDMTELPGMTTATTLSVLQRAARQRSRVQLGYVDAHGGTVQRTIRPVSIGAGYLRAEDDRTDVLHTFALHRITAATPLDPHPEES</sequence>
<accession>A0ABN2ICZ4</accession>
<organism evidence="3 4">
    <name type="scientific">Fodinicola feengrottensis</name>
    <dbReference type="NCBI Taxonomy" id="435914"/>
    <lineage>
        <taxon>Bacteria</taxon>
        <taxon>Bacillati</taxon>
        <taxon>Actinomycetota</taxon>
        <taxon>Actinomycetes</taxon>
        <taxon>Mycobacteriales</taxon>
        <taxon>Fodinicola</taxon>
    </lineage>
</organism>
<evidence type="ECO:0000313" key="4">
    <source>
        <dbReference type="Proteomes" id="UP001500618"/>
    </source>
</evidence>
<evidence type="ECO:0000313" key="3">
    <source>
        <dbReference type="EMBL" id="GAA1702669.1"/>
    </source>
</evidence>
<evidence type="ECO:0000259" key="2">
    <source>
        <dbReference type="Pfam" id="PF13625"/>
    </source>
</evidence>
<keyword evidence="3" id="KW-0378">Hydrolase</keyword>
<keyword evidence="3" id="KW-0547">Nucleotide-binding</keyword>
<dbReference type="RefSeq" id="WP_344313649.1">
    <property type="nucleotide sequence ID" value="NZ_BAAANY010000025.1"/>
</dbReference>
<dbReference type="InterPro" id="IPR026881">
    <property type="entry name" value="WYL_dom"/>
</dbReference>
<dbReference type="EMBL" id="BAAANY010000025">
    <property type="protein sequence ID" value="GAA1702669.1"/>
    <property type="molecule type" value="Genomic_DNA"/>
</dbReference>
<dbReference type="Proteomes" id="UP001500618">
    <property type="component" value="Unassembled WGS sequence"/>
</dbReference>
<dbReference type="GO" id="GO:0004386">
    <property type="term" value="F:helicase activity"/>
    <property type="evidence" value="ECO:0007669"/>
    <property type="project" value="UniProtKB-KW"/>
</dbReference>
<feature type="domain" description="Helicase XPB/Ssl2 N-terminal" evidence="2">
    <location>
        <begin position="476"/>
        <end position="598"/>
    </location>
</feature>
<dbReference type="Pfam" id="PF13625">
    <property type="entry name" value="Helicase_C_3"/>
    <property type="match status" value="1"/>
</dbReference>
<reference evidence="3 4" key="1">
    <citation type="journal article" date="2019" name="Int. J. Syst. Evol. Microbiol.">
        <title>The Global Catalogue of Microorganisms (GCM) 10K type strain sequencing project: providing services to taxonomists for standard genome sequencing and annotation.</title>
        <authorList>
            <consortium name="The Broad Institute Genomics Platform"/>
            <consortium name="The Broad Institute Genome Sequencing Center for Infectious Disease"/>
            <person name="Wu L."/>
            <person name="Ma J."/>
        </authorList>
    </citation>
    <scope>NUCLEOTIDE SEQUENCE [LARGE SCALE GENOMIC DNA]</scope>
    <source>
        <strain evidence="3 4">JCM 14718</strain>
    </source>
</reference>
<dbReference type="InterPro" id="IPR032830">
    <property type="entry name" value="XPB/Ssl2_N"/>
</dbReference>
<name>A0ABN2ICZ4_9ACTN</name>
<keyword evidence="3" id="KW-0347">Helicase</keyword>
<feature type="domain" description="WYL" evidence="1">
    <location>
        <begin position="699"/>
        <end position="761"/>
    </location>
</feature>
<dbReference type="PROSITE" id="PS52050">
    <property type="entry name" value="WYL"/>
    <property type="match status" value="1"/>
</dbReference>
<dbReference type="Pfam" id="PF13280">
    <property type="entry name" value="WYL"/>
    <property type="match status" value="1"/>
</dbReference>
<comment type="caution">
    <text evidence="3">The sequence shown here is derived from an EMBL/GenBank/DDBJ whole genome shotgun (WGS) entry which is preliminary data.</text>
</comment>
<protein>
    <submittedName>
        <fullName evidence="3">Helicase-associated domain-containing protein</fullName>
    </submittedName>
</protein>
<keyword evidence="3" id="KW-0067">ATP-binding</keyword>
<keyword evidence="4" id="KW-1185">Reference proteome</keyword>
<proteinExistence type="predicted"/>
<gene>
    <name evidence="3" type="ORF">GCM10009765_60150</name>
</gene>
<evidence type="ECO:0000259" key="1">
    <source>
        <dbReference type="Pfam" id="PF13280"/>
    </source>
</evidence>